<name>A0A2R8B9C5_9RHOB</name>
<evidence type="ECO:0000256" key="1">
    <source>
        <dbReference type="SAM" id="SignalP"/>
    </source>
</evidence>
<keyword evidence="3" id="KW-1185">Reference proteome</keyword>
<reference evidence="2 3" key="1">
    <citation type="submission" date="2018-03" db="EMBL/GenBank/DDBJ databases">
        <authorList>
            <person name="Keele B.F."/>
        </authorList>
    </citation>
    <scope>NUCLEOTIDE SEQUENCE [LARGE SCALE GENOMIC DNA]</scope>
    <source>
        <strain evidence="2 3">CECT 8599</strain>
    </source>
</reference>
<sequence length="131" mass="14748">MKLKKLLKSACAAAAFMTLATGAMAQSVKLQAHEIDALLSGNTAVGKWEGAKYRQYFDADGSTIYAQEGVRSTLGKWRVDEDRAEYQSIWPRDTDWEGWYVMEYAGAFYWVSKKTPPTPFRVIQGQQLVAQ</sequence>
<dbReference type="AlphaFoldDB" id="A0A2R8B9C5"/>
<dbReference type="RefSeq" id="WP_245925908.1">
    <property type="nucleotide sequence ID" value="NZ_OMOR01000001.1"/>
</dbReference>
<gene>
    <name evidence="2" type="ORF">ASD8599_00422</name>
</gene>
<proteinExistence type="predicted"/>
<organism evidence="2 3">
    <name type="scientific">Ascidiaceihabitans donghaensis</name>
    <dbReference type="NCBI Taxonomy" id="1510460"/>
    <lineage>
        <taxon>Bacteria</taxon>
        <taxon>Pseudomonadati</taxon>
        <taxon>Pseudomonadota</taxon>
        <taxon>Alphaproteobacteria</taxon>
        <taxon>Rhodobacterales</taxon>
        <taxon>Paracoccaceae</taxon>
        <taxon>Ascidiaceihabitans</taxon>
    </lineage>
</organism>
<accession>A0A2R8B9C5</accession>
<keyword evidence="1" id="KW-0732">Signal</keyword>
<evidence type="ECO:0000313" key="3">
    <source>
        <dbReference type="Proteomes" id="UP000244880"/>
    </source>
</evidence>
<evidence type="ECO:0000313" key="2">
    <source>
        <dbReference type="EMBL" id="SPH19686.1"/>
    </source>
</evidence>
<dbReference type="Proteomes" id="UP000244880">
    <property type="component" value="Unassembled WGS sequence"/>
</dbReference>
<protein>
    <submittedName>
        <fullName evidence="2">Uncharacterized protein</fullName>
    </submittedName>
</protein>
<feature type="signal peptide" evidence="1">
    <location>
        <begin position="1"/>
        <end position="25"/>
    </location>
</feature>
<feature type="chain" id="PRO_5015355647" evidence="1">
    <location>
        <begin position="26"/>
        <end position="131"/>
    </location>
</feature>
<dbReference type="EMBL" id="OMOR01000001">
    <property type="protein sequence ID" value="SPH19686.1"/>
    <property type="molecule type" value="Genomic_DNA"/>
</dbReference>